<dbReference type="Gene3D" id="3.30.43.10">
    <property type="entry name" value="Uridine Diphospho-n-acetylenolpyruvylglucosamine Reductase, domain 2"/>
    <property type="match status" value="1"/>
</dbReference>
<dbReference type="InterPro" id="IPR016167">
    <property type="entry name" value="FAD-bd_PCMH_sub1"/>
</dbReference>
<keyword evidence="3 5" id="KW-0560">Oxidoreductase</keyword>
<dbReference type="Proteomes" id="UP000030021">
    <property type="component" value="Unassembled WGS sequence"/>
</dbReference>
<proteinExistence type="predicted"/>
<dbReference type="InterPro" id="IPR016169">
    <property type="entry name" value="FAD-bd_PCMH_sub2"/>
</dbReference>
<dbReference type="SUPFAM" id="SSF55447">
    <property type="entry name" value="CO dehydrogenase flavoprotein C-terminal domain-like"/>
    <property type="match status" value="1"/>
</dbReference>
<dbReference type="PATRIC" id="fig|1288298.3.peg.3662"/>
<dbReference type="SMART" id="SM01092">
    <property type="entry name" value="CO_deh_flav_C"/>
    <property type="match status" value="1"/>
</dbReference>
<dbReference type="EC" id="1.2.99.2" evidence="5"/>
<dbReference type="GO" id="GO:0016491">
    <property type="term" value="F:oxidoreductase activity"/>
    <property type="evidence" value="ECO:0007669"/>
    <property type="project" value="UniProtKB-KW"/>
</dbReference>
<evidence type="ECO:0000256" key="2">
    <source>
        <dbReference type="ARBA" id="ARBA00022827"/>
    </source>
</evidence>
<evidence type="ECO:0000259" key="4">
    <source>
        <dbReference type="PROSITE" id="PS51387"/>
    </source>
</evidence>
<dbReference type="InterPro" id="IPR036318">
    <property type="entry name" value="FAD-bd_PCMH-like_sf"/>
</dbReference>
<evidence type="ECO:0000256" key="1">
    <source>
        <dbReference type="ARBA" id="ARBA00022630"/>
    </source>
</evidence>
<dbReference type="Gene3D" id="3.30.465.10">
    <property type="match status" value="1"/>
</dbReference>
<dbReference type="GO" id="GO:0071949">
    <property type="term" value="F:FAD binding"/>
    <property type="evidence" value="ECO:0007669"/>
    <property type="project" value="InterPro"/>
</dbReference>
<dbReference type="InterPro" id="IPR051312">
    <property type="entry name" value="Diverse_Substr_Oxidored"/>
</dbReference>
<dbReference type="Pfam" id="PF03450">
    <property type="entry name" value="CO_deh_flav_C"/>
    <property type="match status" value="1"/>
</dbReference>
<protein>
    <submittedName>
        <fullName evidence="5">Aerobic-type carbon monoxide dehydrogenase, middle subunit CoxM/CutM-like protein</fullName>
        <ecNumber evidence="5">1.2.99.2</ecNumber>
    </submittedName>
</protein>
<evidence type="ECO:0000256" key="3">
    <source>
        <dbReference type="ARBA" id="ARBA00023002"/>
    </source>
</evidence>
<organism evidence="5 6">
    <name type="scientific">Roseovarius mucosus DSM 17069</name>
    <dbReference type="NCBI Taxonomy" id="1288298"/>
    <lineage>
        <taxon>Bacteria</taxon>
        <taxon>Pseudomonadati</taxon>
        <taxon>Pseudomonadota</taxon>
        <taxon>Alphaproteobacteria</taxon>
        <taxon>Rhodobacterales</taxon>
        <taxon>Roseobacteraceae</taxon>
        <taxon>Roseovarius</taxon>
    </lineage>
</organism>
<dbReference type="InterPro" id="IPR016166">
    <property type="entry name" value="FAD-bd_PCMH"/>
</dbReference>
<accession>A0A0A0HJQ6</accession>
<gene>
    <name evidence="5" type="ORF">rosmuc_03651</name>
</gene>
<dbReference type="Gene3D" id="3.30.390.50">
    <property type="entry name" value="CO dehydrogenase flavoprotein, C-terminal domain"/>
    <property type="match status" value="1"/>
</dbReference>
<dbReference type="Pfam" id="PF00941">
    <property type="entry name" value="FAD_binding_5"/>
    <property type="match status" value="1"/>
</dbReference>
<dbReference type="HOGENOM" id="CLU_058050_0_1_5"/>
<dbReference type="InterPro" id="IPR036683">
    <property type="entry name" value="CO_DH_flav_C_dom_sf"/>
</dbReference>
<keyword evidence="1" id="KW-0285">Flavoprotein</keyword>
<reference evidence="5 6" key="1">
    <citation type="submission" date="2013-01" db="EMBL/GenBank/DDBJ databases">
        <authorList>
            <person name="Fiebig A."/>
            <person name="Goeker M."/>
            <person name="Klenk H.-P.P."/>
        </authorList>
    </citation>
    <scope>NUCLEOTIDE SEQUENCE [LARGE SCALE GENOMIC DNA]</scope>
    <source>
        <strain evidence="5 6">DSM 17069</strain>
    </source>
</reference>
<dbReference type="PANTHER" id="PTHR42659">
    <property type="entry name" value="XANTHINE DEHYDROGENASE SUBUNIT C-RELATED"/>
    <property type="match status" value="1"/>
</dbReference>
<name>A0A0A0HJQ6_9RHOB</name>
<evidence type="ECO:0000313" key="6">
    <source>
        <dbReference type="Proteomes" id="UP000030021"/>
    </source>
</evidence>
<keyword evidence="2" id="KW-0274">FAD</keyword>
<dbReference type="EMBL" id="AONH01000018">
    <property type="protein sequence ID" value="KGM86378.1"/>
    <property type="molecule type" value="Genomic_DNA"/>
</dbReference>
<dbReference type="PANTHER" id="PTHR42659:SF2">
    <property type="entry name" value="XANTHINE DEHYDROGENASE SUBUNIT C-RELATED"/>
    <property type="match status" value="1"/>
</dbReference>
<dbReference type="eggNOG" id="COG1319">
    <property type="taxonomic scope" value="Bacteria"/>
</dbReference>
<dbReference type="STRING" id="215743.ROSMUCSMR3_00012"/>
<dbReference type="InterPro" id="IPR002346">
    <property type="entry name" value="Mopterin_DH_FAD-bd"/>
</dbReference>
<dbReference type="RefSeq" id="WP_037274804.1">
    <property type="nucleotide sequence ID" value="NZ_KN293983.1"/>
</dbReference>
<sequence length="287" mass="29324">MRYEAPQDVEAAVRILAAEQGAYVLAGGTDLLVKLRSEMVEPEVVVDIKRIAGMKAITAEDGGWRIGAAVSGAEMGEHAGLVADWPGVVEAAGLIGSTQVQGRATLTGNLCNASPAADSVPAMVAAGAVARVVGPQGTRDVDVIDIPKGPGKTTLAAGEFIASVFLPARGARSGDAYLRFIPRTEMDIAVVGCGISLSLDAEGRVTAARVALGAVGPKVILVEAAAAAIKRRVLDEATLSDLAEACSAAATPIEDKRGTVDFRRHVAGVLARRAAVIAEARAKGEKA</sequence>
<feature type="domain" description="FAD-binding PCMH-type" evidence="4">
    <location>
        <begin position="1"/>
        <end position="171"/>
    </location>
</feature>
<comment type="caution">
    <text evidence="5">The sequence shown here is derived from an EMBL/GenBank/DDBJ whole genome shotgun (WGS) entry which is preliminary data.</text>
</comment>
<dbReference type="InterPro" id="IPR005107">
    <property type="entry name" value="CO_DH_flav_C"/>
</dbReference>
<dbReference type="OrthoDB" id="9814706at2"/>
<evidence type="ECO:0000313" key="5">
    <source>
        <dbReference type="EMBL" id="KGM86378.1"/>
    </source>
</evidence>
<dbReference type="AlphaFoldDB" id="A0A0A0HJQ6"/>
<dbReference type="PROSITE" id="PS51387">
    <property type="entry name" value="FAD_PCMH"/>
    <property type="match status" value="1"/>
</dbReference>
<dbReference type="SUPFAM" id="SSF56176">
    <property type="entry name" value="FAD-binding/transporter-associated domain-like"/>
    <property type="match status" value="1"/>
</dbReference>